<organism evidence="3 4">
    <name type="scientific">Ancylostoma caninum</name>
    <name type="common">Dog hookworm</name>
    <dbReference type="NCBI Taxonomy" id="29170"/>
    <lineage>
        <taxon>Eukaryota</taxon>
        <taxon>Metazoa</taxon>
        <taxon>Ecdysozoa</taxon>
        <taxon>Nematoda</taxon>
        <taxon>Chromadorea</taxon>
        <taxon>Rhabditida</taxon>
        <taxon>Rhabditina</taxon>
        <taxon>Rhabditomorpha</taxon>
        <taxon>Strongyloidea</taxon>
        <taxon>Ancylostomatidae</taxon>
        <taxon>Ancylostomatinae</taxon>
        <taxon>Ancylostoma</taxon>
    </lineage>
</organism>
<reference evidence="3 4" key="1">
    <citation type="submission" date="2014-10" db="EMBL/GenBank/DDBJ databases">
        <title>Draft genome of the hookworm Ancylostoma caninum.</title>
        <authorList>
            <person name="Mitreva M."/>
        </authorList>
    </citation>
    <scope>NUCLEOTIDE SEQUENCE [LARGE SCALE GENOMIC DNA]</scope>
    <source>
        <strain evidence="3 4">Baltimore</strain>
    </source>
</reference>
<comment type="caution">
    <text evidence="3">The sequence shown here is derived from an EMBL/GenBank/DDBJ whole genome shotgun (WGS) entry which is preliminary data.</text>
</comment>
<accession>A0A368G7J1</accession>
<dbReference type="AlphaFoldDB" id="A0A368G7J1"/>
<dbReference type="Proteomes" id="UP000252519">
    <property type="component" value="Unassembled WGS sequence"/>
</dbReference>
<evidence type="ECO:0000256" key="1">
    <source>
        <dbReference type="SAM" id="MobiDB-lite"/>
    </source>
</evidence>
<name>A0A368G7J1_ANCCA</name>
<sequence>MFHFLRLIELVMPVCQICLRDPTAPQTRLTPTDHPTCIILLSSLTRYGLDVESASKVYRKWSIKRQHYCKYHMLEAILFLGLELKQLLGEFPSNGLTGIPDSVLDDFLAHVRMYGTLLGHNVCLTKEHVANFFNENLSKNREVVLRMLRKHKQKDKGQQDTDELKDDSQRSQDSTTDDDPLYQPSTSSSITEVVEMKPTITDVKILEPLSLEQSDVKPCISSENSIPAADMMGLCDTPSSSIESSLVNSSLRELFICPWC</sequence>
<evidence type="ECO:0000313" key="3">
    <source>
        <dbReference type="EMBL" id="RCN39279.1"/>
    </source>
</evidence>
<gene>
    <name evidence="3" type="ORF">ANCCAN_14807</name>
</gene>
<proteinExistence type="predicted"/>
<dbReference type="OrthoDB" id="10565841at2759"/>
<evidence type="ECO:0000313" key="4">
    <source>
        <dbReference type="Proteomes" id="UP000252519"/>
    </source>
</evidence>
<dbReference type="EMBL" id="JOJR01000347">
    <property type="protein sequence ID" value="RCN39279.1"/>
    <property type="molecule type" value="Genomic_DNA"/>
</dbReference>
<feature type="region of interest" description="Disordered" evidence="1">
    <location>
        <begin position="150"/>
        <end position="189"/>
    </location>
</feature>
<keyword evidence="4" id="KW-1185">Reference proteome</keyword>
<feature type="signal peptide" evidence="2">
    <location>
        <begin position="1"/>
        <end position="16"/>
    </location>
</feature>
<keyword evidence="2" id="KW-0732">Signal</keyword>
<feature type="chain" id="PRO_5016594997" evidence="2">
    <location>
        <begin position="17"/>
        <end position="260"/>
    </location>
</feature>
<evidence type="ECO:0000256" key="2">
    <source>
        <dbReference type="SAM" id="SignalP"/>
    </source>
</evidence>
<protein>
    <submittedName>
        <fullName evidence="3">Uncharacterized protein</fullName>
    </submittedName>
</protein>